<reference evidence="3" key="1">
    <citation type="journal article" date="2019" name="Int. J. Syst. Evol. Microbiol.">
        <title>The Global Catalogue of Microorganisms (GCM) 10K type strain sequencing project: providing services to taxonomists for standard genome sequencing and annotation.</title>
        <authorList>
            <consortium name="The Broad Institute Genomics Platform"/>
            <consortium name="The Broad Institute Genome Sequencing Center for Infectious Disease"/>
            <person name="Wu L."/>
            <person name="Ma J."/>
        </authorList>
    </citation>
    <scope>NUCLEOTIDE SEQUENCE [LARGE SCALE GENOMIC DNA]</scope>
    <source>
        <strain evidence="3">JCM 14370</strain>
    </source>
</reference>
<evidence type="ECO:0008006" key="4">
    <source>
        <dbReference type="Google" id="ProtNLM"/>
    </source>
</evidence>
<dbReference type="RefSeq" id="WP_189002927.1">
    <property type="nucleotide sequence ID" value="NZ_BMOD01000008.1"/>
</dbReference>
<evidence type="ECO:0000313" key="3">
    <source>
        <dbReference type="Proteomes" id="UP000632222"/>
    </source>
</evidence>
<evidence type="ECO:0000256" key="1">
    <source>
        <dbReference type="SAM" id="SignalP"/>
    </source>
</evidence>
<sequence>MKKNFFAGLLSLALVACSTASTPENAVSNFLNHLQKGEFAAANQMVESGGIEFKDVKDSHIFEKMEYTILSKEVQQDRASVVVKIKSIALADVMMNSMDGMMDSMSDMDINMDDPAEGMKEALEQTRKGVSQGIQKAASTEGREDTLQVELVNKGGWKIRADNAPLALKLVGL</sequence>
<comment type="caution">
    <text evidence="2">The sequence shown here is derived from an EMBL/GenBank/DDBJ whole genome shotgun (WGS) entry which is preliminary data.</text>
</comment>
<dbReference type="EMBL" id="BMOD01000008">
    <property type="protein sequence ID" value="GGJ37060.1"/>
    <property type="molecule type" value="Genomic_DNA"/>
</dbReference>
<dbReference type="PROSITE" id="PS51257">
    <property type="entry name" value="PROKAR_LIPOPROTEIN"/>
    <property type="match status" value="1"/>
</dbReference>
<accession>A0ABQ2CZR7</accession>
<protein>
    <recommendedName>
        <fullName evidence="4">DUF4878 domain-containing protein</fullName>
    </recommendedName>
</protein>
<feature type="signal peptide" evidence="1">
    <location>
        <begin position="1"/>
        <end position="26"/>
    </location>
</feature>
<name>A0ABQ2CZR7_9DEIO</name>
<keyword evidence="1" id="KW-0732">Signal</keyword>
<evidence type="ECO:0000313" key="2">
    <source>
        <dbReference type="EMBL" id="GGJ37060.1"/>
    </source>
</evidence>
<feature type="chain" id="PRO_5045673791" description="DUF4878 domain-containing protein" evidence="1">
    <location>
        <begin position="27"/>
        <end position="173"/>
    </location>
</feature>
<keyword evidence="3" id="KW-1185">Reference proteome</keyword>
<proteinExistence type="predicted"/>
<dbReference type="Proteomes" id="UP000632222">
    <property type="component" value="Unassembled WGS sequence"/>
</dbReference>
<gene>
    <name evidence="2" type="ORF">GCM10008938_23890</name>
</gene>
<organism evidence="2 3">
    <name type="scientific">Deinococcus roseus</name>
    <dbReference type="NCBI Taxonomy" id="392414"/>
    <lineage>
        <taxon>Bacteria</taxon>
        <taxon>Thermotogati</taxon>
        <taxon>Deinococcota</taxon>
        <taxon>Deinococci</taxon>
        <taxon>Deinococcales</taxon>
        <taxon>Deinococcaceae</taxon>
        <taxon>Deinococcus</taxon>
    </lineage>
</organism>